<reference evidence="9" key="1">
    <citation type="submission" date="2018-02" db="EMBL/GenBank/DDBJ databases">
        <authorList>
            <person name="Hausmann B."/>
        </authorList>
    </citation>
    <scope>NUCLEOTIDE SEQUENCE [LARGE SCALE GENOMIC DNA]</scope>
    <source>
        <strain evidence="9">Peat soil MAG SbA1</strain>
    </source>
</reference>
<sequence length="906" mass="98463">MGGFAPPTNPNSGLPNQISDPFVAQVLNGRAGCTAAVQNLGGQAPAAGLLWSQVFPTGKIPTACQDPAAVALMQNFIPQANVGQFQNQSVPTGTDNEDQFTVRVDHRITDRQNLSIYYYFTDVRQLAPYDTFEQAGANVPGFGNFNNSRYQQWNLSHSWSLSNALVNEAHFTYMREGQLGFLKPQTTNAVNASCGTGAAAAVCFTGTSDSTAIPANPKIGITPGLPSSFTGVPFVSIGGGANFGNNWEGVLPQVGNSFQWSDNLTWVKGNHTFKFGAEVRRQRFDQFYYFDVNGDYTFSGLGSNAIGTGDGDNYAEFLLGLTDTYLQGSGQSEAVRSTSLYPFFQDSWKIKPNLTLNYGLRWELNTPPTDVSGHVETFRPGQNSTIYPCSPALTADYPADCPTGLVVPKDPGVPAGLTSTYYKSFAPRVGLAYSPNFDSGVLGKVFGNNGKTSIRMGWGLFYNPIEELVMAQFGAEPPFGGSSSVSNVFFNTPFVFQAGGTAPNPFGGIITPTPGQPVDLSDFRPILLYGEFQPHLRTQYTAQYNLTIQRELARDLMLQIGYVGSQGHRLLAGRDINPSNPQTCLDINAIQGAGTCAPTGEDTQFNVTVPQGFAFHMPNGSVVTGAAGGTPLTFVGLRPYSSPNCNPLTGAGCPADGVPVFTDIFAEDTVASSNYNALEAMLEKRFSHGLQFQASYTFSKSIDDGSTFEETINPFNFRASRALSLFNSAQRFVVSYDWEIPIPKHQGFTGKVVDDWAISGITQFQSGFPIRLDTIDDTELINSLFFLGTEAPSRVAPFQKLNPKTNGNFWFNPNDFADPPLGQFNNGTQRTICCGPGLQEWDFSVHKKLAVTESTYFQFRAEIFNVFNHTNFSNPDGRFSDGPTQFGKITQAAAPRLVQFALKYYF</sequence>
<evidence type="ECO:0000256" key="2">
    <source>
        <dbReference type="ARBA" id="ARBA00022448"/>
    </source>
</evidence>
<organism evidence="8 9">
    <name type="scientific">Candidatus Sulfotelmatobacter kueseliae</name>
    <dbReference type="NCBI Taxonomy" id="2042962"/>
    <lineage>
        <taxon>Bacteria</taxon>
        <taxon>Pseudomonadati</taxon>
        <taxon>Acidobacteriota</taxon>
        <taxon>Terriglobia</taxon>
        <taxon>Terriglobales</taxon>
        <taxon>Candidatus Korobacteraceae</taxon>
        <taxon>Candidatus Sulfotelmatobacter</taxon>
    </lineage>
</organism>
<protein>
    <submittedName>
        <fullName evidence="8">TonB-dependent receptor</fullName>
    </submittedName>
</protein>
<evidence type="ECO:0000256" key="6">
    <source>
        <dbReference type="ARBA" id="ARBA00023237"/>
    </source>
</evidence>
<dbReference type="GO" id="GO:0015344">
    <property type="term" value="F:siderophore uptake transmembrane transporter activity"/>
    <property type="evidence" value="ECO:0007669"/>
    <property type="project" value="TreeGrafter"/>
</dbReference>
<evidence type="ECO:0000256" key="3">
    <source>
        <dbReference type="ARBA" id="ARBA00022452"/>
    </source>
</evidence>
<evidence type="ECO:0000313" key="9">
    <source>
        <dbReference type="Proteomes" id="UP000238701"/>
    </source>
</evidence>
<keyword evidence="2" id="KW-0813">Transport</keyword>
<accession>A0A2U3JXC9</accession>
<proteinExistence type="predicted"/>
<keyword evidence="5" id="KW-0472">Membrane</keyword>
<keyword evidence="4" id="KW-0812">Transmembrane</keyword>
<evidence type="ECO:0000256" key="4">
    <source>
        <dbReference type="ARBA" id="ARBA00022692"/>
    </source>
</evidence>
<dbReference type="InterPro" id="IPR057601">
    <property type="entry name" value="Oar-like_b-barrel"/>
</dbReference>
<comment type="subcellular location">
    <subcellularLocation>
        <location evidence="1">Cell outer membrane</location>
        <topology evidence="1">Multi-pass membrane protein</topology>
    </subcellularLocation>
</comment>
<evidence type="ECO:0000256" key="5">
    <source>
        <dbReference type="ARBA" id="ARBA00023136"/>
    </source>
</evidence>
<keyword evidence="3" id="KW-1134">Transmembrane beta strand</keyword>
<evidence type="ECO:0000259" key="7">
    <source>
        <dbReference type="Pfam" id="PF25183"/>
    </source>
</evidence>
<evidence type="ECO:0000313" key="8">
    <source>
        <dbReference type="EMBL" id="SPF32009.1"/>
    </source>
</evidence>
<dbReference type="GO" id="GO:0009279">
    <property type="term" value="C:cell outer membrane"/>
    <property type="evidence" value="ECO:0007669"/>
    <property type="project" value="UniProtKB-SubCell"/>
</dbReference>
<gene>
    <name evidence="8" type="ORF">SBA1_1020013</name>
</gene>
<keyword evidence="6" id="KW-0998">Cell outer membrane</keyword>
<dbReference type="InterPro" id="IPR039426">
    <property type="entry name" value="TonB-dep_rcpt-like"/>
</dbReference>
<dbReference type="InterPro" id="IPR036942">
    <property type="entry name" value="Beta-barrel_TonB_sf"/>
</dbReference>
<keyword evidence="8" id="KW-0675">Receptor</keyword>
<dbReference type="GO" id="GO:0044718">
    <property type="term" value="P:siderophore transmembrane transport"/>
    <property type="evidence" value="ECO:0007669"/>
    <property type="project" value="TreeGrafter"/>
</dbReference>
<dbReference type="SUPFAM" id="SSF56935">
    <property type="entry name" value="Porins"/>
    <property type="match status" value="1"/>
</dbReference>
<dbReference type="EMBL" id="OMOD01000005">
    <property type="protein sequence ID" value="SPF32009.1"/>
    <property type="molecule type" value="Genomic_DNA"/>
</dbReference>
<dbReference type="AlphaFoldDB" id="A0A2U3JXC9"/>
<dbReference type="PANTHER" id="PTHR30069">
    <property type="entry name" value="TONB-DEPENDENT OUTER MEMBRANE RECEPTOR"/>
    <property type="match status" value="1"/>
</dbReference>
<dbReference type="PANTHER" id="PTHR30069:SF46">
    <property type="entry name" value="OAR PROTEIN"/>
    <property type="match status" value="1"/>
</dbReference>
<dbReference type="Gene3D" id="2.40.170.20">
    <property type="entry name" value="TonB-dependent receptor, beta-barrel domain"/>
    <property type="match status" value="1"/>
</dbReference>
<dbReference type="Proteomes" id="UP000238701">
    <property type="component" value="Unassembled WGS sequence"/>
</dbReference>
<dbReference type="Pfam" id="PF25183">
    <property type="entry name" value="OMP_b-brl_4"/>
    <property type="match status" value="1"/>
</dbReference>
<name>A0A2U3JXC9_9BACT</name>
<feature type="domain" description="TonB-dependent transporter Oar-like beta-barrel" evidence="7">
    <location>
        <begin position="38"/>
        <end position="899"/>
    </location>
</feature>
<evidence type="ECO:0000256" key="1">
    <source>
        <dbReference type="ARBA" id="ARBA00004571"/>
    </source>
</evidence>